<name>A0A412JW89_BACUN</name>
<accession>A0A412JW89</accession>
<reference evidence="1 2" key="1">
    <citation type="submission" date="2018-08" db="EMBL/GenBank/DDBJ databases">
        <title>A genome reference for cultivated species of the human gut microbiota.</title>
        <authorList>
            <person name="Zou Y."/>
            <person name="Xue W."/>
            <person name="Luo G."/>
        </authorList>
    </citation>
    <scope>NUCLEOTIDE SEQUENCE [LARGE SCALE GENOMIC DNA]</scope>
    <source>
        <strain evidence="1 2">AF21-53</strain>
    </source>
</reference>
<comment type="caution">
    <text evidence="1">The sequence shown here is derived from an EMBL/GenBank/DDBJ whole genome shotgun (WGS) entry which is preliminary data.</text>
</comment>
<organism evidence="1 2">
    <name type="scientific">Bacteroides uniformis</name>
    <dbReference type="NCBI Taxonomy" id="820"/>
    <lineage>
        <taxon>Bacteria</taxon>
        <taxon>Pseudomonadati</taxon>
        <taxon>Bacteroidota</taxon>
        <taxon>Bacteroidia</taxon>
        <taxon>Bacteroidales</taxon>
        <taxon>Bacteroidaceae</taxon>
        <taxon>Bacteroides</taxon>
    </lineage>
</organism>
<dbReference type="AlphaFoldDB" id="A0A412JW89"/>
<sequence length="77" mass="9343">MIHNGIEYHTYDELKPIAIQVLRQRILDKQTKYSRYIGDINKMDFNKQDIGIELKNLGYNKKRIMKDGIRKLYYYKS</sequence>
<evidence type="ECO:0000313" key="1">
    <source>
        <dbReference type="EMBL" id="RGS56998.1"/>
    </source>
</evidence>
<dbReference type="Proteomes" id="UP000285283">
    <property type="component" value="Unassembled WGS sequence"/>
</dbReference>
<gene>
    <name evidence="1" type="ORF">DWX87_02945</name>
</gene>
<dbReference type="EMBL" id="QRVP01000002">
    <property type="protein sequence ID" value="RGS56998.1"/>
    <property type="molecule type" value="Genomic_DNA"/>
</dbReference>
<evidence type="ECO:0000313" key="2">
    <source>
        <dbReference type="Proteomes" id="UP000285283"/>
    </source>
</evidence>
<proteinExistence type="predicted"/>
<protein>
    <submittedName>
        <fullName evidence="1">Uncharacterized protein</fullName>
    </submittedName>
</protein>